<dbReference type="Proteomes" id="UP000653056">
    <property type="component" value="Unassembled WGS sequence"/>
</dbReference>
<protein>
    <submittedName>
        <fullName evidence="2">Uncharacterized protein</fullName>
    </submittedName>
</protein>
<evidence type="ECO:0000256" key="1">
    <source>
        <dbReference type="SAM" id="Phobius"/>
    </source>
</evidence>
<organism evidence="2 3">
    <name type="scientific">Litchfieldella qijiaojingensis</name>
    <dbReference type="NCBI Taxonomy" id="980347"/>
    <lineage>
        <taxon>Bacteria</taxon>
        <taxon>Pseudomonadati</taxon>
        <taxon>Pseudomonadota</taxon>
        <taxon>Gammaproteobacteria</taxon>
        <taxon>Oceanospirillales</taxon>
        <taxon>Halomonadaceae</taxon>
        <taxon>Litchfieldella</taxon>
    </lineage>
</organism>
<proteinExistence type="predicted"/>
<feature type="transmembrane region" description="Helical" evidence="1">
    <location>
        <begin position="20"/>
        <end position="50"/>
    </location>
</feature>
<keyword evidence="1" id="KW-0812">Transmembrane</keyword>
<sequence length="121" mass="13310">MFLGLLFEQDLRDGWWETFGGLPVILAIASLTALYLFGVPAFLLSLLYALIKLRKSLQAYLITFIAGGSGAQIWTLLPVTTASIDEGLFRFPGTFFMGAVSSLVMAFVVLPKRFQKNLTKG</sequence>
<keyword evidence="3" id="KW-1185">Reference proteome</keyword>
<keyword evidence="1" id="KW-0472">Membrane</keyword>
<accession>A0ABQ2Z402</accession>
<feature type="transmembrane region" description="Helical" evidence="1">
    <location>
        <begin position="89"/>
        <end position="110"/>
    </location>
</feature>
<evidence type="ECO:0000313" key="2">
    <source>
        <dbReference type="EMBL" id="GGY01812.1"/>
    </source>
</evidence>
<comment type="caution">
    <text evidence="2">The sequence shown here is derived from an EMBL/GenBank/DDBJ whole genome shotgun (WGS) entry which is preliminary data.</text>
</comment>
<evidence type="ECO:0000313" key="3">
    <source>
        <dbReference type="Proteomes" id="UP000653056"/>
    </source>
</evidence>
<name>A0ABQ2Z402_9GAMM</name>
<reference evidence="3" key="1">
    <citation type="journal article" date="2019" name="Int. J. Syst. Evol. Microbiol.">
        <title>The Global Catalogue of Microorganisms (GCM) 10K type strain sequencing project: providing services to taxonomists for standard genome sequencing and annotation.</title>
        <authorList>
            <consortium name="The Broad Institute Genomics Platform"/>
            <consortium name="The Broad Institute Genome Sequencing Center for Infectious Disease"/>
            <person name="Wu L."/>
            <person name="Ma J."/>
        </authorList>
    </citation>
    <scope>NUCLEOTIDE SEQUENCE [LARGE SCALE GENOMIC DNA]</scope>
    <source>
        <strain evidence="3">KCTC 22228</strain>
    </source>
</reference>
<keyword evidence="1" id="KW-1133">Transmembrane helix</keyword>
<dbReference type="EMBL" id="BMXS01000019">
    <property type="protein sequence ID" value="GGY01812.1"/>
    <property type="molecule type" value="Genomic_DNA"/>
</dbReference>
<feature type="transmembrane region" description="Helical" evidence="1">
    <location>
        <begin position="57"/>
        <end position="77"/>
    </location>
</feature>
<gene>
    <name evidence="2" type="ORF">GCM10007160_32140</name>
</gene>